<dbReference type="EMBL" id="SRHY01000004">
    <property type="protein sequence ID" value="TFJ93734.1"/>
    <property type="molecule type" value="Genomic_DNA"/>
</dbReference>
<feature type="transmembrane region" description="Helical" evidence="1">
    <location>
        <begin position="224"/>
        <end position="248"/>
    </location>
</feature>
<feature type="transmembrane region" description="Helical" evidence="1">
    <location>
        <begin position="170"/>
        <end position="190"/>
    </location>
</feature>
<comment type="caution">
    <text evidence="2">The sequence shown here is derived from an EMBL/GenBank/DDBJ whole genome shotgun (WGS) entry which is preliminary data.</text>
</comment>
<evidence type="ECO:0008006" key="4">
    <source>
        <dbReference type="Google" id="ProtNLM"/>
    </source>
</evidence>
<organism evidence="2 3">
    <name type="scientific">Lentibacillus salicampi</name>
    <dbReference type="NCBI Taxonomy" id="175306"/>
    <lineage>
        <taxon>Bacteria</taxon>
        <taxon>Bacillati</taxon>
        <taxon>Bacillota</taxon>
        <taxon>Bacilli</taxon>
        <taxon>Bacillales</taxon>
        <taxon>Bacillaceae</taxon>
        <taxon>Lentibacillus</taxon>
    </lineage>
</organism>
<sequence>MKDGLNRPKGFGEILDAAFTLCKQYFSKFFLIVLTIIGPLYLLQSIILLLTGTSFFREAGSGDNWFEQTLNGFEATANTTLGEDLVNMAVGLLTFVFIPVAQAAVLFAVSQLKKHDTFKIGSVMKQAFSKFWLILGGSLLFGVILFAMIFIPTVAITIIGFLSIFADPVSGIAVTIILLLAVGLTAAYFLSRWSFYLGTAVFENNIPGLSRSWHLTRQNSWKVFGIYIIFFLIFLAISIAVESIAIAILGNSVLYSIIINLVTLFTTTIFMVGYAIIYFDLKIRQGGDDLKDMIEDYQNAGDKK</sequence>
<evidence type="ECO:0000313" key="2">
    <source>
        <dbReference type="EMBL" id="TFJ93734.1"/>
    </source>
</evidence>
<dbReference type="RefSeq" id="WP_135108989.1">
    <property type="nucleotide sequence ID" value="NZ_SRHY01000004.1"/>
</dbReference>
<keyword evidence="1" id="KW-1133">Transmembrane helix</keyword>
<dbReference type="Proteomes" id="UP000298484">
    <property type="component" value="Unassembled WGS sequence"/>
</dbReference>
<feature type="transmembrane region" description="Helical" evidence="1">
    <location>
        <begin position="88"/>
        <end position="110"/>
    </location>
</feature>
<feature type="transmembrane region" description="Helical" evidence="1">
    <location>
        <begin position="131"/>
        <end position="164"/>
    </location>
</feature>
<dbReference type="OrthoDB" id="2375893at2"/>
<protein>
    <recommendedName>
        <fullName evidence="4">Glycerophosphoryl diester phosphodiesterase membrane domain-containing protein</fullName>
    </recommendedName>
</protein>
<keyword evidence="1" id="KW-0812">Transmembrane</keyword>
<feature type="transmembrane region" description="Helical" evidence="1">
    <location>
        <begin position="29"/>
        <end position="56"/>
    </location>
</feature>
<gene>
    <name evidence="2" type="ORF">E4U82_05070</name>
</gene>
<evidence type="ECO:0000256" key="1">
    <source>
        <dbReference type="SAM" id="Phobius"/>
    </source>
</evidence>
<reference evidence="2 3" key="1">
    <citation type="submission" date="2019-03" db="EMBL/GenBank/DDBJ databases">
        <title>Genome sequence of Lentibacillus salicampi ATCC BAA-719.</title>
        <authorList>
            <person name="Maclea K.S."/>
            <person name="Simoes Junior M."/>
        </authorList>
    </citation>
    <scope>NUCLEOTIDE SEQUENCE [LARGE SCALE GENOMIC DNA]</scope>
    <source>
        <strain evidence="2 3">ATCC BAA-719</strain>
    </source>
</reference>
<accession>A0A4Y9AH70</accession>
<name>A0A4Y9AH70_9BACI</name>
<feature type="transmembrane region" description="Helical" evidence="1">
    <location>
        <begin position="254"/>
        <end position="277"/>
    </location>
</feature>
<keyword evidence="1" id="KW-0472">Membrane</keyword>
<evidence type="ECO:0000313" key="3">
    <source>
        <dbReference type="Proteomes" id="UP000298484"/>
    </source>
</evidence>
<keyword evidence="3" id="KW-1185">Reference proteome</keyword>
<dbReference type="AlphaFoldDB" id="A0A4Y9AH70"/>
<proteinExistence type="predicted"/>